<proteinExistence type="predicted"/>
<dbReference type="Proteomes" id="UP000230822">
    <property type="component" value="Unassembled WGS sequence"/>
</dbReference>
<evidence type="ECO:0000313" key="2">
    <source>
        <dbReference type="Proteomes" id="UP000230822"/>
    </source>
</evidence>
<evidence type="ECO:0000313" key="1">
    <source>
        <dbReference type="EMBL" id="PIW73373.1"/>
    </source>
</evidence>
<feature type="non-terminal residue" evidence="1">
    <location>
        <position position="1"/>
    </location>
</feature>
<gene>
    <name evidence="1" type="ORF">CO005_01840</name>
</gene>
<dbReference type="EMBL" id="PFGU01000048">
    <property type="protein sequence ID" value="PIW73373.1"/>
    <property type="molecule type" value="Genomic_DNA"/>
</dbReference>
<name>A0A2M7ICQ7_9BACT</name>
<comment type="caution">
    <text evidence="1">The sequence shown here is derived from an EMBL/GenBank/DDBJ whole genome shotgun (WGS) entry which is preliminary data.</text>
</comment>
<sequence length="34" mass="3969">FVETKSDLNGQLRDIKILEYKNDKLFGKIIEKDG</sequence>
<accession>A0A2M7ICQ7</accession>
<organism evidence="1 2">
    <name type="scientific">Candidatus Roizmanbacteria bacterium CG_4_8_14_3_um_filter_34_9</name>
    <dbReference type="NCBI Taxonomy" id="1974832"/>
    <lineage>
        <taxon>Bacteria</taxon>
        <taxon>Candidatus Roizmaniibacteriota</taxon>
    </lineage>
</organism>
<reference evidence="2" key="1">
    <citation type="submission" date="2017-09" db="EMBL/GenBank/DDBJ databases">
        <title>Depth-based differentiation of microbial function through sediment-hosted aquifers and enrichment of novel symbionts in the deep terrestrial subsurface.</title>
        <authorList>
            <person name="Probst A.J."/>
            <person name="Ladd B."/>
            <person name="Jarett J.K."/>
            <person name="Geller-Mcgrath D.E."/>
            <person name="Sieber C.M.K."/>
            <person name="Emerson J.B."/>
            <person name="Anantharaman K."/>
            <person name="Thomas B.C."/>
            <person name="Malmstrom R."/>
            <person name="Stieglmeier M."/>
            <person name="Klingl A."/>
            <person name="Woyke T."/>
            <person name="Ryan C.M."/>
            <person name="Banfield J.F."/>
        </authorList>
    </citation>
    <scope>NUCLEOTIDE SEQUENCE [LARGE SCALE GENOMIC DNA]</scope>
</reference>
<dbReference type="AlphaFoldDB" id="A0A2M7ICQ7"/>
<protein>
    <submittedName>
        <fullName evidence="1">Uncharacterized protein</fullName>
    </submittedName>
</protein>